<accession>A0A1F8FX48</accession>
<dbReference type="AlphaFoldDB" id="A0A1F8FX48"/>
<evidence type="ECO:0000313" key="1">
    <source>
        <dbReference type="EMBL" id="OGN16909.1"/>
    </source>
</evidence>
<dbReference type="EMBL" id="MGJZ01000022">
    <property type="protein sequence ID" value="OGN16909.1"/>
    <property type="molecule type" value="Genomic_DNA"/>
</dbReference>
<dbReference type="STRING" id="1802685.A3C88_00485"/>
<organism evidence="1 2">
    <name type="scientific">Candidatus Yanofskybacteria bacterium RIFCSPHIGHO2_02_FULL_50_12</name>
    <dbReference type="NCBI Taxonomy" id="1802685"/>
    <lineage>
        <taxon>Bacteria</taxon>
        <taxon>Candidatus Yanofskyibacteriota</taxon>
    </lineage>
</organism>
<sequence>MLKNRKVVLVVAALCLLLLIAGVVVQSLVRQNQASRVASQVRESVVNANNKQKGLEEAIHKYKNEIEFVRTHQPILKIGFSNSSANSSYCDDLLMFLIYSEAFSYYEDIYINIPVILGLLNANQCAL</sequence>
<proteinExistence type="predicted"/>
<protein>
    <submittedName>
        <fullName evidence="1">Uncharacterized protein</fullName>
    </submittedName>
</protein>
<dbReference type="Proteomes" id="UP000178117">
    <property type="component" value="Unassembled WGS sequence"/>
</dbReference>
<comment type="caution">
    <text evidence="1">The sequence shown here is derived from an EMBL/GenBank/DDBJ whole genome shotgun (WGS) entry which is preliminary data.</text>
</comment>
<reference evidence="1 2" key="1">
    <citation type="journal article" date="2016" name="Nat. Commun.">
        <title>Thousands of microbial genomes shed light on interconnected biogeochemical processes in an aquifer system.</title>
        <authorList>
            <person name="Anantharaman K."/>
            <person name="Brown C.T."/>
            <person name="Hug L.A."/>
            <person name="Sharon I."/>
            <person name="Castelle C.J."/>
            <person name="Probst A.J."/>
            <person name="Thomas B.C."/>
            <person name="Singh A."/>
            <person name="Wilkins M.J."/>
            <person name="Karaoz U."/>
            <person name="Brodie E.L."/>
            <person name="Williams K.H."/>
            <person name="Hubbard S.S."/>
            <person name="Banfield J.F."/>
        </authorList>
    </citation>
    <scope>NUCLEOTIDE SEQUENCE [LARGE SCALE GENOMIC DNA]</scope>
</reference>
<gene>
    <name evidence="1" type="ORF">A3C88_00485</name>
</gene>
<name>A0A1F8FX48_9BACT</name>
<evidence type="ECO:0000313" key="2">
    <source>
        <dbReference type="Proteomes" id="UP000178117"/>
    </source>
</evidence>